<proteinExistence type="predicted"/>
<keyword evidence="1" id="KW-1133">Transmembrane helix</keyword>
<dbReference type="InterPro" id="IPR050039">
    <property type="entry name" value="MAB_1171c-like"/>
</dbReference>
<sequence>MIDVVFFSIAAVAFCAAVLKARGLRRGPRRPGQLALCFLLATLGLAFVLLSDSAQEVESRIFPNLGRLLSNVCTLLAALGIVSHLLGLSYPPEQARSMTRRKVVGYAVAIAVMAGMFLSSPMPARVGDFGELYGENPALVVYVDIYVVLLGKAMVDLLLVSVRYARYARRPTLRLGLGIVAVGSVVALAYLFEKAVFVQSQAFGFALPLSGHGAPCPAVVSPVGCLFSVAFPVVAVLLIAVADVGSGPGGSCALVQGPAAVPQARPLVAHVARGVSPDRHAEHCRPRLAMEAAAQSDRNS</sequence>
<keyword evidence="1" id="KW-0812">Transmembrane</keyword>
<evidence type="ECO:0000313" key="3">
    <source>
        <dbReference type="Proteomes" id="UP001501842"/>
    </source>
</evidence>
<name>A0ABP6GVX1_9ACTN</name>
<feature type="transmembrane region" description="Helical" evidence="1">
    <location>
        <begin position="69"/>
        <end position="91"/>
    </location>
</feature>
<feature type="transmembrane region" description="Helical" evidence="1">
    <location>
        <begin position="6"/>
        <end position="24"/>
    </location>
</feature>
<feature type="transmembrane region" description="Helical" evidence="1">
    <location>
        <begin position="219"/>
        <end position="241"/>
    </location>
</feature>
<dbReference type="NCBIfam" id="NF042915">
    <property type="entry name" value="MAB_1171c_fam"/>
    <property type="match status" value="1"/>
</dbReference>
<comment type="caution">
    <text evidence="2">The sequence shown here is derived from an EMBL/GenBank/DDBJ whole genome shotgun (WGS) entry which is preliminary data.</text>
</comment>
<reference evidence="3" key="1">
    <citation type="journal article" date="2019" name="Int. J. Syst. Evol. Microbiol.">
        <title>The Global Catalogue of Microorganisms (GCM) 10K type strain sequencing project: providing services to taxonomists for standard genome sequencing and annotation.</title>
        <authorList>
            <consortium name="The Broad Institute Genomics Platform"/>
            <consortium name="The Broad Institute Genome Sequencing Center for Infectious Disease"/>
            <person name="Wu L."/>
            <person name="Ma J."/>
        </authorList>
    </citation>
    <scope>NUCLEOTIDE SEQUENCE [LARGE SCALE GENOMIC DNA]</scope>
    <source>
        <strain evidence="3">JCM 8201</strain>
    </source>
</reference>
<feature type="transmembrane region" description="Helical" evidence="1">
    <location>
        <begin position="139"/>
        <end position="160"/>
    </location>
</feature>
<accession>A0ABP6GVX1</accession>
<gene>
    <name evidence="2" type="ORF">GCM10010439_47280</name>
</gene>
<dbReference type="Proteomes" id="UP001501842">
    <property type="component" value="Unassembled WGS sequence"/>
</dbReference>
<feature type="transmembrane region" description="Helical" evidence="1">
    <location>
        <begin position="172"/>
        <end position="192"/>
    </location>
</feature>
<evidence type="ECO:0000313" key="2">
    <source>
        <dbReference type="EMBL" id="GAA2731557.1"/>
    </source>
</evidence>
<keyword evidence="1" id="KW-0472">Membrane</keyword>
<evidence type="ECO:0000256" key="1">
    <source>
        <dbReference type="SAM" id="Phobius"/>
    </source>
</evidence>
<organism evidence="2 3">
    <name type="scientific">Actinocorallia aurantiaca</name>
    <dbReference type="NCBI Taxonomy" id="46204"/>
    <lineage>
        <taxon>Bacteria</taxon>
        <taxon>Bacillati</taxon>
        <taxon>Actinomycetota</taxon>
        <taxon>Actinomycetes</taxon>
        <taxon>Streptosporangiales</taxon>
        <taxon>Thermomonosporaceae</taxon>
        <taxon>Actinocorallia</taxon>
    </lineage>
</organism>
<feature type="transmembrane region" description="Helical" evidence="1">
    <location>
        <begin position="31"/>
        <end position="49"/>
    </location>
</feature>
<keyword evidence="3" id="KW-1185">Reference proteome</keyword>
<protein>
    <submittedName>
        <fullName evidence="2">Uncharacterized protein</fullName>
    </submittedName>
</protein>
<dbReference type="EMBL" id="BAAATZ010000020">
    <property type="protein sequence ID" value="GAA2731557.1"/>
    <property type="molecule type" value="Genomic_DNA"/>
</dbReference>
<feature type="transmembrane region" description="Helical" evidence="1">
    <location>
        <begin position="103"/>
        <end position="119"/>
    </location>
</feature>